<accession>A0A7J0F335</accession>
<dbReference type="PRINTS" id="PR00019">
    <property type="entry name" value="LEURICHRPT"/>
</dbReference>
<dbReference type="OrthoDB" id="1107509at2759"/>
<dbReference type="InterPro" id="IPR051809">
    <property type="entry name" value="Plant_receptor-like_S/T_kinase"/>
</dbReference>
<dbReference type="Proteomes" id="UP000585474">
    <property type="component" value="Unassembled WGS sequence"/>
</dbReference>
<dbReference type="InterPro" id="IPR001611">
    <property type="entry name" value="Leu-rich_rpt"/>
</dbReference>
<sequence length="198" mass="21592">MNTLSDSIANLSIQLMWLHIGGNIINESICAEIQNGMHFKTYCDAANLFTGIIPISIGKLSNMKMLSLSGKHLVGEIPSTFSNMTQLLLLGFDTNNLEGSIPLSLKNCKNLQALELSQNKLNEVGNLKDLVILDVSYNKLSGEIPRTLGRCEVLRRGVFSNVSAAEVHSNIKLCLGISELDFTDALCKDLRSQGSIPL</sequence>
<dbReference type="Gene3D" id="3.80.10.10">
    <property type="entry name" value="Ribonuclease Inhibitor"/>
    <property type="match status" value="1"/>
</dbReference>
<dbReference type="FunFam" id="3.80.10.10:FF:000041">
    <property type="entry name" value="LRR receptor-like serine/threonine-protein kinase ERECTA"/>
    <property type="match status" value="1"/>
</dbReference>
<dbReference type="PANTHER" id="PTHR27008">
    <property type="entry name" value="OS04G0122200 PROTEIN"/>
    <property type="match status" value="1"/>
</dbReference>
<evidence type="ECO:0000256" key="6">
    <source>
        <dbReference type="ARBA" id="ARBA00022989"/>
    </source>
</evidence>
<gene>
    <name evidence="9" type="ORF">Acr_08g0015070</name>
</gene>
<comment type="caution">
    <text evidence="9">The sequence shown here is derived from an EMBL/GenBank/DDBJ whole genome shotgun (WGS) entry which is preliminary data.</text>
</comment>
<keyword evidence="9" id="KW-0418">Kinase</keyword>
<name>A0A7J0F335_9ERIC</name>
<dbReference type="GO" id="GO:0016020">
    <property type="term" value="C:membrane"/>
    <property type="evidence" value="ECO:0007669"/>
    <property type="project" value="UniProtKB-SubCell"/>
</dbReference>
<protein>
    <submittedName>
        <fullName evidence="9">Leucine-rich repeat protein kinase family protein</fullName>
    </submittedName>
</protein>
<dbReference type="PROSITE" id="PS51450">
    <property type="entry name" value="LRR"/>
    <property type="match status" value="1"/>
</dbReference>
<evidence type="ECO:0000256" key="1">
    <source>
        <dbReference type="ARBA" id="ARBA00004370"/>
    </source>
</evidence>
<dbReference type="GO" id="GO:0016301">
    <property type="term" value="F:kinase activity"/>
    <property type="evidence" value="ECO:0007669"/>
    <property type="project" value="UniProtKB-KW"/>
</dbReference>
<dbReference type="SUPFAM" id="SSF52058">
    <property type="entry name" value="L domain-like"/>
    <property type="match status" value="1"/>
</dbReference>
<comment type="subcellular location">
    <subcellularLocation>
        <location evidence="1">Membrane</location>
    </subcellularLocation>
</comment>
<evidence type="ECO:0000256" key="7">
    <source>
        <dbReference type="ARBA" id="ARBA00023136"/>
    </source>
</evidence>
<dbReference type="Pfam" id="PF00560">
    <property type="entry name" value="LRR_1"/>
    <property type="match status" value="1"/>
</dbReference>
<proteinExistence type="predicted"/>
<evidence type="ECO:0000313" key="10">
    <source>
        <dbReference type="Proteomes" id="UP000585474"/>
    </source>
</evidence>
<reference evidence="9 10" key="1">
    <citation type="submission" date="2019-07" db="EMBL/GenBank/DDBJ databases">
        <title>De Novo Assembly of kiwifruit Actinidia rufa.</title>
        <authorList>
            <person name="Sugita-Konishi S."/>
            <person name="Sato K."/>
            <person name="Mori E."/>
            <person name="Abe Y."/>
            <person name="Kisaki G."/>
            <person name="Hamano K."/>
            <person name="Suezawa K."/>
            <person name="Otani M."/>
            <person name="Fukuda T."/>
            <person name="Manabe T."/>
            <person name="Gomi K."/>
            <person name="Tabuchi M."/>
            <person name="Akimitsu K."/>
            <person name="Kataoka I."/>
        </authorList>
    </citation>
    <scope>NUCLEOTIDE SEQUENCE [LARGE SCALE GENOMIC DNA]</scope>
    <source>
        <strain evidence="10">cv. Fuchu</strain>
    </source>
</reference>
<dbReference type="InterPro" id="IPR032675">
    <property type="entry name" value="LRR_dom_sf"/>
</dbReference>
<evidence type="ECO:0000256" key="3">
    <source>
        <dbReference type="ARBA" id="ARBA00022692"/>
    </source>
</evidence>
<keyword evidence="7" id="KW-0472">Membrane</keyword>
<keyword evidence="5" id="KW-0677">Repeat</keyword>
<organism evidence="9 10">
    <name type="scientific">Actinidia rufa</name>
    <dbReference type="NCBI Taxonomy" id="165716"/>
    <lineage>
        <taxon>Eukaryota</taxon>
        <taxon>Viridiplantae</taxon>
        <taxon>Streptophyta</taxon>
        <taxon>Embryophyta</taxon>
        <taxon>Tracheophyta</taxon>
        <taxon>Spermatophyta</taxon>
        <taxon>Magnoliopsida</taxon>
        <taxon>eudicotyledons</taxon>
        <taxon>Gunneridae</taxon>
        <taxon>Pentapetalae</taxon>
        <taxon>asterids</taxon>
        <taxon>Ericales</taxon>
        <taxon>Actinidiaceae</taxon>
        <taxon>Actinidia</taxon>
    </lineage>
</organism>
<keyword evidence="9" id="KW-0808">Transferase</keyword>
<evidence type="ECO:0000256" key="2">
    <source>
        <dbReference type="ARBA" id="ARBA00022614"/>
    </source>
</evidence>
<dbReference type="EMBL" id="BJWL01000008">
    <property type="protein sequence ID" value="GFY93111.1"/>
    <property type="molecule type" value="Genomic_DNA"/>
</dbReference>
<evidence type="ECO:0000256" key="8">
    <source>
        <dbReference type="ARBA" id="ARBA00023180"/>
    </source>
</evidence>
<evidence type="ECO:0000256" key="4">
    <source>
        <dbReference type="ARBA" id="ARBA00022729"/>
    </source>
</evidence>
<keyword evidence="10" id="KW-1185">Reference proteome</keyword>
<keyword evidence="3" id="KW-0812">Transmembrane</keyword>
<keyword evidence="2" id="KW-0433">Leucine-rich repeat</keyword>
<evidence type="ECO:0000256" key="5">
    <source>
        <dbReference type="ARBA" id="ARBA00022737"/>
    </source>
</evidence>
<evidence type="ECO:0000313" key="9">
    <source>
        <dbReference type="EMBL" id="GFY93111.1"/>
    </source>
</evidence>
<dbReference type="AlphaFoldDB" id="A0A7J0F335"/>
<keyword evidence="4" id="KW-0732">Signal</keyword>
<keyword evidence="8" id="KW-0325">Glycoprotein</keyword>
<keyword evidence="6" id="KW-1133">Transmembrane helix</keyword>
<dbReference type="PANTHER" id="PTHR27008:SF592">
    <property type="entry name" value="LEUCINE-RICH REPEAT RECEPTOR-LIKE PROTEIN KINASE FAMILY PROTEIN-RELATED"/>
    <property type="match status" value="1"/>
</dbReference>